<dbReference type="PANTHER" id="PTHR43046:SF12">
    <property type="entry name" value="GDP-MANNOSE MANNOSYL HYDROLASE"/>
    <property type="match status" value="1"/>
</dbReference>
<evidence type="ECO:0000259" key="4">
    <source>
        <dbReference type="PROSITE" id="PS51462"/>
    </source>
</evidence>
<name>A0A381NQN5_9ZZZZ</name>
<reference evidence="5" key="1">
    <citation type="submission" date="2018-05" db="EMBL/GenBank/DDBJ databases">
        <authorList>
            <person name="Lanie J.A."/>
            <person name="Ng W.-L."/>
            <person name="Kazmierczak K.M."/>
            <person name="Andrzejewski T.M."/>
            <person name="Davidsen T.M."/>
            <person name="Wayne K.J."/>
            <person name="Tettelin H."/>
            <person name="Glass J.I."/>
            <person name="Rusch D."/>
            <person name="Podicherti R."/>
            <person name="Tsui H.-C.T."/>
            <person name="Winkler M.E."/>
        </authorList>
    </citation>
    <scope>NUCLEOTIDE SEQUENCE</scope>
</reference>
<dbReference type="EMBL" id="UINC01000529">
    <property type="protein sequence ID" value="SUZ56880.1"/>
    <property type="molecule type" value="Genomic_DNA"/>
</dbReference>
<dbReference type="InterPro" id="IPR020084">
    <property type="entry name" value="NUDIX_hydrolase_CS"/>
</dbReference>
<dbReference type="PROSITE" id="PS51462">
    <property type="entry name" value="NUDIX"/>
    <property type="match status" value="1"/>
</dbReference>
<dbReference type="InterPro" id="IPR000086">
    <property type="entry name" value="NUDIX_hydrolase_dom"/>
</dbReference>
<dbReference type="InterPro" id="IPR015797">
    <property type="entry name" value="NUDIX_hydrolase-like_dom_sf"/>
</dbReference>
<dbReference type="PANTHER" id="PTHR43046">
    <property type="entry name" value="GDP-MANNOSE MANNOSYL HYDROLASE"/>
    <property type="match status" value="1"/>
</dbReference>
<dbReference type="AlphaFoldDB" id="A0A381NQN5"/>
<keyword evidence="2" id="KW-0378">Hydrolase</keyword>
<keyword evidence="3" id="KW-0460">Magnesium</keyword>
<evidence type="ECO:0000256" key="2">
    <source>
        <dbReference type="ARBA" id="ARBA00022801"/>
    </source>
</evidence>
<evidence type="ECO:0000313" key="5">
    <source>
        <dbReference type="EMBL" id="SUZ56880.1"/>
    </source>
</evidence>
<protein>
    <recommendedName>
        <fullName evidence="4">Nudix hydrolase domain-containing protein</fullName>
    </recommendedName>
</protein>
<dbReference type="CDD" id="cd03673">
    <property type="entry name" value="NUDIX_Ap6A_hydrolase"/>
    <property type="match status" value="1"/>
</dbReference>
<proteinExistence type="predicted"/>
<dbReference type="GO" id="GO:0016787">
    <property type="term" value="F:hydrolase activity"/>
    <property type="evidence" value="ECO:0007669"/>
    <property type="project" value="UniProtKB-KW"/>
</dbReference>
<dbReference type="Pfam" id="PF00293">
    <property type="entry name" value="NUDIX"/>
    <property type="match status" value="1"/>
</dbReference>
<sequence length="198" mass="23206">MYKVFFNQKPLILTSKILESTDSNPLIHIKFSSKNQILKAVKAKKTESVYIYHKNIKKLWKIFIKKFPIIDAAGGLVERSDGKILFIYRNNRWDLPKGGVEKKELIIEAAQREVKEETGLADLIVINKIGETYHIFNNGKNFRLKRTYWFKMKSDYQGELFPQEEEGIISAEWINKKRIPEILKNAYENIKEIVSKVI</sequence>
<feature type="domain" description="Nudix hydrolase" evidence="4">
    <location>
        <begin position="68"/>
        <end position="196"/>
    </location>
</feature>
<evidence type="ECO:0000256" key="1">
    <source>
        <dbReference type="ARBA" id="ARBA00001946"/>
    </source>
</evidence>
<dbReference type="SUPFAM" id="SSF55811">
    <property type="entry name" value="Nudix"/>
    <property type="match status" value="1"/>
</dbReference>
<dbReference type="Gene3D" id="3.90.79.10">
    <property type="entry name" value="Nucleoside Triphosphate Pyrophosphohydrolase"/>
    <property type="match status" value="1"/>
</dbReference>
<dbReference type="PROSITE" id="PS00893">
    <property type="entry name" value="NUDIX_BOX"/>
    <property type="match status" value="1"/>
</dbReference>
<gene>
    <name evidence="5" type="ORF">METZ01_LOCUS9734</name>
</gene>
<comment type="cofactor">
    <cofactor evidence="1">
        <name>Mg(2+)</name>
        <dbReference type="ChEBI" id="CHEBI:18420"/>
    </cofactor>
</comment>
<organism evidence="5">
    <name type="scientific">marine metagenome</name>
    <dbReference type="NCBI Taxonomy" id="408172"/>
    <lineage>
        <taxon>unclassified sequences</taxon>
        <taxon>metagenomes</taxon>
        <taxon>ecological metagenomes</taxon>
    </lineage>
</organism>
<accession>A0A381NQN5</accession>
<evidence type="ECO:0000256" key="3">
    <source>
        <dbReference type="ARBA" id="ARBA00022842"/>
    </source>
</evidence>